<evidence type="ECO:0000313" key="3">
    <source>
        <dbReference type="Proteomes" id="UP000566819"/>
    </source>
</evidence>
<proteinExistence type="predicted"/>
<keyword evidence="3" id="KW-1185">Reference proteome</keyword>
<dbReference type="AlphaFoldDB" id="A0A8H4VYW3"/>
<dbReference type="Proteomes" id="UP000566819">
    <property type="component" value="Unassembled WGS sequence"/>
</dbReference>
<dbReference type="EMBL" id="JAAMPI010001377">
    <property type="protein sequence ID" value="KAF4625440.1"/>
    <property type="molecule type" value="Genomic_DNA"/>
</dbReference>
<reference evidence="2 3" key="1">
    <citation type="submission" date="2020-03" db="EMBL/GenBank/DDBJ databases">
        <title>Draft Genome Sequence of Cudoniella acicularis.</title>
        <authorList>
            <person name="Buettner E."/>
            <person name="Kellner H."/>
        </authorList>
    </citation>
    <scope>NUCLEOTIDE SEQUENCE [LARGE SCALE GENOMIC DNA]</scope>
    <source>
        <strain evidence="2 3">DSM 108380</strain>
    </source>
</reference>
<name>A0A8H4VYW3_9HELO</name>
<comment type="caution">
    <text evidence="2">The sequence shown here is derived from an EMBL/GenBank/DDBJ whole genome shotgun (WGS) entry which is preliminary data.</text>
</comment>
<organism evidence="2 3">
    <name type="scientific">Cudoniella acicularis</name>
    <dbReference type="NCBI Taxonomy" id="354080"/>
    <lineage>
        <taxon>Eukaryota</taxon>
        <taxon>Fungi</taxon>
        <taxon>Dikarya</taxon>
        <taxon>Ascomycota</taxon>
        <taxon>Pezizomycotina</taxon>
        <taxon>Leotiomycetes</taxon>
        <taxon>Helotiales</taxon>
        <taxon>Tricladiaceae</taxon>
        <taxon>Cudoniella</taxon>
    </lineage>
</organism>
<protein>
    <submittedName>
        <fullName evidence="2">Uncharacterized protein</fullName>
    </submittedName>
</protein>
<evidence type="ECO:0000256" key="1">
    <source>
        <dbReference type="SAM" id="MobiDB-lite"/>
    </source>
</evidence>
<accession>A0A8H4VYW3</accession>
<sequence>MRGVLKAMADHRRLARLASRSLDALPVRNGQCQRLLDEVFFPPAPSAATAMSACCGAKYLTELSGPAAQFSDGESDTNQQVVELEPKCSEVLSASVDPITTLGSQKSGRLYCSGTRRDVTCLFDISRGMVCELNRSANFFSIQKIAWSNDECYVCYADYLKENIDDAFFHLDSRKLLLCSNSAVAIISVDLQAVVVTREIRDESGKWISHPQNNDRILFIGVQSVTVFAWSALERIESVVLEADSRKYFQIHNTVEAHTSLESHMHRPSSPAINTNLTVDSLAISSSKQRILLKVSNPDRRNFIRLLDITHLDSAVLQSRSNPQKQNTDQQPIIDIELPPELTNHVNKPLSFLAKRHGAGHADILLFLNCNSWVWSWVVSGSQAATTSSSHPIRASHGRTAWKGVEGASHKERRVTGQGGNNQLTPHYCLPGDWG</sequence>
<feature type="region of interest" description="Disordered" evidence="1">
    <location>
        <begin position="386"/>
        <end position="422"/>
    </location>
</feature>
<evidence type="ECO:0000313" key="2">
    <source>
        <dbReference type="EMBL" id="KAF4625440.1"/>
    </source>
</evidence>
<dbReference type="SUPFAM" id="SSF82171">
    <property type="entry name" value="DPP6 N-terminal domain-like"/>
    <property type="match status" value="1"/>
</dbReference>
<gene>
    <name evidence="2" type="ORF">G7Y89_g12726</name>
</gene>